<reference evidence="1 2" key="1">
    <citation type="journal article" date="2011" name="Science">
        <title>Comparative functional genomics of the fission yeasts.</title>
        <authorList>
            <person name="Rhind N."/>
            <person name="Chen Z."/>
            <person name="Yassour M."/>
            <person name="Thompson D.A."/>
            <person name="Haas B.J."/>
            <person name="Habib N."/>
            <person name="Wapinski I."/>
            <person name="Roy S."/>
            <person name="Lin M.F."/>
            <person name="Heiman D.I."/>
            <person name="Young S.K."/>
            <person name="Furuya K."/>
            <person name="Guo Y."/>
            <person name="Pidoux A."/>
            <person name="Chen H.M."/>
            <person name="Robbertse B."/>
            <person name="Goldberg J.M."/>
            <person name="Aoki K."/>
            <person name="Bayne E.H."/>
            <person name="Berlin A.M."/>
            <person name="Desjardins C.A."/>
            <person name="Dobbs E."/>
            <person name="Dukaj L."/>
            <person name="Fan L."/>
            <person name="FitzGerald M.G."/>
            <person name="French C."/>
            <person name="Gujja S."/>
            <person name="Hansen K."/>
            <person name="Keifenheim D."/>
            <person name="Levin J.Z."/>
            <person name="Mosher R.A."/>
            <person name="Mueller C.A."/>
            <person name="Pfiffner J."/>
            <person name="Priest M."/>
            <person name="Russ C."/>
            <person name="Smialowska A."/>
            <person name="Swoboda P."/>
            <person name="Sykes S.M."/>
            <person name="Vaughn M."/>
            <person name="Vengrova S."/>
            <person name="Yoder R."/>
            <person name="Zeng Q."/>
            <person name="Allshire R."/>
            <person name="Baulcombe D."/>
            <person name="Birren B.W."/>
            <person name="Brown W."/>
            <person name="Ekwall K."/>
            <person name="Kellis M."/>
            <person name="Leatherwood J."/>
            <person name="Levin H."/>
            <person name="Margalit H."/>
            <person name="Martienssen R."/>
            <person name="Nieduszynski C.A."/>
            <person name="Spatafora J.W."/>
            <person name="Friedman N."/>
            <person name="Dalgaard J.Z."/>
            <person name="Baumann P."/>
            <person name="Niki H."/>
            <person name="Regev A."/>
            <person name="Nusbaum C."/>
        </authorList>
    </citation>
    <scope>NUCLEOTIDE SEQUENCE [LARGE SCALE GENOMIC DNA]</scope>
    <source>
        <strain evidence="2">yFS275 / FY16936</strain>
    </source>
</reference>
<name>B6K562_SCHJY</name>
<dbReference type="AlphaFoldDB" id="B6K562"/>
<dbReference type="RefSeq" id="XP_002174959.1">
    <property type="nucleotide sequence ID" value="XM_002174923.1"/>
</dbReference>
<dbReference type="VEuPathDB" id="FungiDB:SJAG_03830"/>
<organism evidence="1 2">
    <name type="scientific">Schizosaccharomyces japonicus (strain yFS275 / FY16936)</name>
    <name type="common">Fission yeast</name>
    <dbReference type="NCBI Taxonomy" id="402676"/>
    <lineage>
        <taxon>Eukaryota</taxon>
        <taxon>Fungi</taxon>
        <taxon>Dikarya</taxon>
        <taxon>Ascomycota</taxon>
        <taxon>Taphrinomycotina</taxon>
        <taxon>Schizosaccharomycetes</taxon>
        <taxon>Schizosaccharomycetales</taxon>
        <taxon>Schizosaccharomycetaceae</taxon>
        <taxon>Schizosaccharomyces</taxon>
    </lineage>
</organism>
<accession>B6K562</accession>
<dbReference type="GeneID" id="7050470"/>
<dbReference type="HOGENOM" id="CLU_3125884_0_0_1"/>
<evidence type="ECO:0000313" key="1">
    <source>
        <dbReference type="EMBL" id="EEB08666.1"/>
    </source>
</evidence>
<dbReference type="EMBL" id="KE651167">
    <property type="protein sequence ID" value="EEB08666.1"/>
    <property type="molecule type" value="Genomic_DNA"/>
</dbReference>
<protein>
    <submittedName>
        <fullName evidence="1">Uncharacterized protein</fullName>
    </submittedName>
</protein>
<dbReference type="Proteomes" id="UP000001744">
    <property type="component" value="Unassembled WGS sequence"/>
</dbReference>
<gene>
    <name evidence="1" type="ORF">SJAG_03830</name>
</gene>
<evidence type="ECO:0000313" key="2">
    <source>
        <dbReference type="Proteomes" id="UP000001744"/>
    </source>
</evidence>
<proteinExistence type="predicted"/>
<sequence>MTDNNFFSHRATICCNLGRSCRFGSLSSFLEIISATKRRMKTSGCKLEVV</sequence>
<keyword evidence="2" id="KW-1185">Reference proteome</keyword>